<protein>
    <recommendedName>
        <fullName evidence="2 8">Shikimate dehydrogenase (NADP(+))</fullName>
        <shortName evidence="8">SDH</shortName>
        <ecNumber evidence="2 8">1.1.1.25</ecNumber>
    </recommendedName>
</protein>
<proteinExistence type="inferred from homology"/>
<feature type="binding site" evidence="8">
    <location>
        <position position="215"/>
    </location>
    <ligand>
        <name>shikimate</name>
        <dbReference type="ChEBI" id="CHEBI:36208"/>
    </ligand>
</feature>
<evidence type="ECO:0000256" key="8">
    <source>
        <dbReference type="HAMAP-Rule" id="MF_00222"/>
    </source>
</evidence>
<organism evidence="12 13">
    <name type="scientific">Alteromonas ponticola</name>
    <dbReference type="NCBI Taxonomy" id="2720613"/>
    <lineage>
        <taxon>Bacteria</taxon>
        <taxon>Pseudomonadati</taxon>
        <taxon>Pseudomonadota</taxon>
        <taxon>Gammaproteobacteria</taxon>
        <taxon>Alteromonadales</taxon>
        <taxon>Alteromonadaceae</taxon>
        <taxon>Alteromonas/Salinimonas group</taxon>
        <taxon>Alteromonas</taxon>
    </lineage>
</organism>
<dbReference type="Proteomes" id="UP000709336">
    <property type="component" value="Unassembled WGS sequence"/>
</dbReference>
<evidence type="ECO:0000259" key="11">
    <source>
        <dbReference type="Pfam" id="PF18317"/>
    </source>
</evidence>
<dbReference type="HAMAP" id="MF_00222">
    <property type="entry name" value="Shikimate_DH_AroE"/>
    <property type="match status" value="1"/>
</dbReference>
<sequence length="269" mass="29025">MKKLAVFGNPVAHSLSPTIHQMFAKSCGEIISYTKIECAPASFAQSISDFFLDPQAVGCNITMPFKQEAYRLTQAHCDPYAEYAEAVNTLFYNEKLCGYNTDGIGLVSDLIAQVSSLQGSSVLLIGAGGAARGVVVPLLDAGVKELYISNRTGEKAQRLVEQFSRNEVQAILTDELTSKKFDVVVNCTSASLHNQLPDLGRLNLGNCELVYDMVYGSQPTVFMDYASTNGAPRVSDGLGMLVGQAAEAFYVWTGKRPDTAEVQVALRTG</sequence>
<dbReference type="NCBIfam" id="NF001310">
    <property type="entry name" value="PRK00258.1-2"/>
    <property type="match status" value="1"/>
</dbReference>
<name>A0ABX1R487_9ALTE</name>
<keyword evidence="3 8" id="KW-0028">Amino-acid biosynthesis</keyword>
<dbReference type="Pfam" id="PF01488">
    <property type="entry name" value="Shikimate_DH"/>
    <property type="match status" value="1"/>
</dbReference>
<dbReference type="EC" id="1.1.1.25" evidence="2 8"/>
<dbReference type="InterPro" id="IPR022893">
    <property type="entry name" value="Shikimate_DH_fam"/>
</dbReference>
<accession>A0ABX1R487</accession>
<keyword evidence="4 8" id="KW-0521">NADP</keyword>
<evidence type="ECO:0000256" key="2">
    <source>
        <dbReference type="ARBA" id="ARBA00012962"/>
    </source>
</evidence>
<feature type="binding site" evidence="8">
    <location>
        <position position="102"/>
    </location>
    <ligand>
        <name>shikimate</name>
        <dbReference type="ChEBI" id="CHEBI:36208"/>
    </ligand>
</feature>
<comment type="pathway">
    <text evidence="1 8">Metabolic intermediate biosynthesis; chorismate biosynthesis; chorismate from D-erythrose 4-phosphate and phosphoenolpyruvate: step 4/7.</text>
</comment>
<comment type="catalytic activity">
    <reaction evidence="7 8">
        <text>shikimate + NADP(+) = 3-dehydroshikimate + NADPH + H(+)</text>
        <dbReference type="Rhea" id="RHEA:17737"/>
        <dbReference type="ChEBI" id="CHEBI:15378"/>
        <dbReference type="ChEBI" id="CHEBI:16630"/>
        <dbReference type="ChEBI" id="CHEBI:36208"/>
        <dbReference type="ChEBI" id="CHEBI:57783"/>
        <dbReference type="ChEBI" id="CHEBI:58349"/>
        <dbReference type="EC" id="1.1.1.25"/>
    </reaction>
</comment>
<feature type="binding site" evidence="8">
    <location>
        <position position="88"/>
    </location>
    <ligand>
        <name>shikimate</name>
        <dbReference type="ChEBI" id="CHEBI:36208"/>
    </ligand>
</feature>
<feature type="binding site" evidence="8">
    <location>
        <position position="62"/>
    </location>
    <ligand>
        <name>shikimate</name>
        <dbReference type="ChEBI" id="CHEBI:36208"/>
    </ligand>
</feature>
<dbReference type="SUPFAM" id="SSF53223">
    <property type="entry name" value="Aminoacid dehydrogenase-like, N-terminal domain"/>
    <property type="match status" value="1"/>
</dbReference>
<evidence type="ECO:0000259" key="9">
    <source>
        <dbReference type="Pfam" id="PF01488"/>
    </source>
</evidence>
<dbReference type="RefSeq" id="WP_169211163.1">
    <property type="nucleotide sequence ID" value="NZ_JAATNW010000006.1"/>
</dbReference>
<gene>
    <name evidence="8 12" type="primary">aroE</name>
    <name evidence="12" type="ORF">HCJ96_11215</name>
</gene>
<feature type="binding site" evidence="8">
    <location>
        <position position="237"/>
    </location>
    <ligand>
        <name>NADP(+)</name>
        <dbReference type="ChEBI" id="CHEBI:58349"/>
    </ligand>
</feature>
<evidence type="ECO:0000313" key="13">
    <source>
        <dbReference type="Proteomes" id="UP000709336"/>
    </source>
</evidence>
<reference evidence="12 13" key="1">
    <citation type="submission" date="2020-03" db="EMBL/GenBank/DDBJ databases">
        <title>Alteromonas ponticola sp. nov., isolated from seawater.</title>
        <authorList>
            <person name="Yoon J.-H."/>
            <person name="Kim Y.-O."/>
        </authorList>
    </citation>
    <scope>NUCLEOTIDE SEQUENCE [LARGE SCALE GENOMIC DNA]</scope>
    <source>
        <strain evidence="12 13">MYP5</strain>
    </source>
</reference>
<feature type="domain" description="Shikimate dehydrogenase substrate binding N-terminal" evidence="10">
    <location>
        <begin position="6"/>
        <end position="90"/>
    </location>
</feature>
<comment type="function">
    <text evidence="8">Involved in the biosynthesis of the chorismate, which leads to the biosynthesis of aromatic amino acids. Catalyzes the reversible NADPH linked reduction of 3-dehydroshikimate (DHSA) to yield shikimate (SA).</text>
</comment>
<dbReference type="Gene3D" id="3.40.50.720">
    <property type="entry name" value="NAD(P)-binding Rossmann-like Domain"/>
    <property type="match status" value="1"/>
</dbReference>
<dbReference type="CDD" id="cd01065">
    <property type="entry name" value="NAD_bind_Shikimate_DH"/>
    <property type="match status" value="1"/>
</dbReference>
<feature type="active site" description="Proton acceptor" evidence="8">
    <location>
        <position position="66"/>
    </location>
</feature>
<feature type="binding site" evidence="8">
    <location>
        <position position="213"/>
    </location>
    <ligand>
        <name>NADP(+)</name>
        <dbReference type="ChEBI" id="CHEBI:58349"/>
    </ligand>
</feature>
<dbReference type="Pfam" id="PF18317">
    <property type="entry name" value="SDH_C"/>
    <property type="match status" value="1"/>
</dbReference>
<evidence type="ECO:0000256" key="6">
    <source>
        <dbReference type="ARBA" id="ARBA00023141"/>
    </source>
</evidence>
<dbReference type="InterPro" id="IPR011342">
    <property type="entry name" value="Shikimate_DH"/>
</dbReference>
<keyword evidence="13" id="KW-1185">Reference proteome</keyword>
<dbReference type="Pfam" id="PF08501">
    <property type="entry name" value="Shikimate_dh_N"/>
    <property type="match status" value="1"/>
</dbReference>
<dbReference type="PANTHER" id="PTHR21089:SF1">
    <property type="entry name" value="BIFUNCTIONAL 3-DEHYDROQUINATE DEHYDRATASE_SHIKIMATE DEHYDROGENASE, CHLOROPLASTIC"/>
    <property type="match status" value="1"/>
</dbReference>
<evidence type="ECO:0000256" key="3">
    <source>
        <dbReference type="ARBA" id="ARBA00022605"/>
    </source>
</evidence>
<dbReference type="SUPFAM" id="SSF51735">
    <property type="entry name" value="NAD(P)-binding Rossmann-fold domains"/>
    <property type="match status" value="1"/>
</dbReference>
<feature type="domain" description="SDH C-terminal" evidence="11">
    <location>
        <begin position="237"/>
        <end position="262"/>
    </location>
</feature>
<evidence type="ECO:0000256" key="1">
    <source>
        <dbReference type="ARBA" id="ARBA00004871"/>
    </source>
</evidence>
<feature type="binding site" evidence="8">
    <location>
        <begin position="150"/>
        <end position="155"/>
    </location>
    <ligand>
        <name>NADP(+)</name>
        <dbReference type="ChEBI" id="CHEBI:58349"/>
    </ligand>
</feature>
<evidence type="ECO:0000256" key="4">
    <source>
        <dbReference type="ARBA" id="ARBA00022857"/>
    </source>
</evidence>
<dbReference type="NCBIfam" id="TIGR00507">
    <property type="entry name" value="aroE"/>
    <property type="match status" value="1"/>
</dbReference>
<evidence type="ECO:0000256" key="7">
    <source>
        <dbReference type="ARBA" id="ARBA00049442"/>
    </source>
</evidence>
<dbReference type="PANTHER" id="PTHR21089">
    <property type="entry name" value="SHIKIMATE DEHYDROGENASE"/>
    <property type="match status" value="1"/>
</dbReference>
<feature type="domain" description="Quinate/shikimate 5-dehydrogenase/glutamyl-tRNA reductase" evidence="9">
    <location>
        <begin position="114"/>
        <end position="191"/>
    </location>
</feature>
<dbReference type="EMBL" id="JAATNW010000006">
    <property type="protein sequence ID" value="NMH60593.1"/>
    <property type="molecule type" value="Genomic_DNA"/>
</dbReference>
<comment type="caution">
    <text evidence="12">The sequence shown here is derived from an EMBL/GenBank/DDBJ whole genome shotgun (WGS) entry which is preliminary data.</text>
</comment>
<dbReference type="InterPro" id="IPR036291">
    <property type="entry name" value="NAD(P)-bd_dom_sf"/>
</dbReference>
<comment type="subunit">
    <text evidence="8">Homodimer.</text>
</comment>
<comment type="similarity">
    <text evidence="8">Belongs to the shikimate dehydrogenase family.</text>
</comment>
<feature type="binding site" evidence="8">
    <location>
        <begin position="126"/>
        <end position="130"/>
    </location>
    <ligand>
        <name>NADP(+)</name>
        <dbReference type="ChEBI" id="CHEBI:58349"/>
    </ligand>
</feature>
<comment type="caution">
    <text evidence="8">Lacks conserved residue(s) required for the propagation of feature annotation.</text>
</comment>
<dbReference type="InterPro" id="IPR013708">
    <property type="entry name" value="Shikimate_DH-bd_N"/>
</dbReference>
<dbReference type="InterPro" id="IPR046346">
    <property type="entry name" value="Aminoacid_DH-like_N_sf"/>
</dbReference>
<feature type="binding site" evidence="8">
    <location>
        <begin position="14"/>
        <end position="16"/>
    </location>
    <ligand>
        <name>shikimate</name>
        <dbReference type="ChEBI" id="CHEBI:36208"/>
    </ligand>
</feature>
<dbReference type="InterPro" id="IPR006151">
    <property type="entry name" value="Shikm_DH/Glu-tRNA_Rdtase"/>
</dbReference>
<evidence type="ECO:0000256" key="5">
    <source>
        <dbReference type="ARBA" id="ARBA00023002"/>
    </source>
</evidence>
<dbReference type="InterPro" id="IPR041121">
    <property type="entry name" value="SDH_C"/>
</dbReference>
<keyword evidence="5 8" id="KW-0560">Oxidoreductase</keyword>
<evidence type="ECO:0000259" key="10">
    <source>
        <dbReference type="Pfam" id="PF08501"/>
    </source>
</evidence>
<dbReference type="GO" id="GO:0004764">
    <property type="term" value="F:shikimate 3-dehydrogenase (NADP+) activity"/>
    <property type="evidence" value="ECO:0007669"/>
    <property type="project" value="UniProtKB-EC"/>
</dbReference>
<feature type="binding site" evidence="8">
    <location>
        <position position="244"/>
    </location>
    <ligand>
        <name>shikimate</name>
        <dbReference type="ChEBI" id="CHEBI:36208"/>
    </ligand>
</feature>
<evidence type="ECO:0000313" key="12">
    <source>
        <dbReference type="EMBL" id="NMH60593.1"/>
    </source>
</evidence>
<keyword evidence="6 8" id="KW-0057">Aromatic amino acid biosynthesis</keyword>
<dbReference type="Gene3D" id="3.40.50.10860">
    <property type="entry name" value="Leucine Dehydrogenase, chain A, domain 1"/>
    <property type="match status" value="1"/>
</dbReference>